<name>A0ACB8XI82_ARCLA</name>
<organism evidence="1 2">
    <name type="scientific">Arctium lappa</name>
    <name type="common">Greater burdock</name>
    <name type="synonym">Lappa major</name>
    <dbReference type="NCBI Taxonomy" id="4217"/>
    <lineage>
        <taxon>Eukaryota</taxon>
        <taxon>Viridiplantae</taxon>
        <taxon>Streptophyta</taxon>
        <taxon>Embryophyta</taxon>
        <taxon>Tracheophyta</taxon>
        <taxon>Spermatophyta</taxon>
        <taxon>Magnoliopsida</taxon>
        <taxon>eudicotyledons</taxon>
        <taxon>Gunneridae</taxon>
        <taxon>Pentapetalae</taxon>
        <taxon>asterids</taxon>
        <taxon>campanulids</taxon>
        <taxon>Asterales</taxon>
        <taxon>Asteraceae</taxon>
        <taxon>Carduoideae</taxon>
        <taxon>Cardueae</taxon>
        <taxon>Arctiinae</taxon>
        <taxon>Arctium</taxon>
    </lineage>
</organism>
<comment type="caution">
    <text evidence="1">The sequence shown here is derived from an EMBL/GenBank/DDBJ whole genome shotgun (WGS) entry which is preliminary data.</text>
</comment>
<dbReference type="EMBL" id="CM042063">
    <property type="protein sequence ID" value="KAI3667391.1"/>
    <property type="molecule type" value="Genomic_DNA"/>
</dbReference>
<accession>A0ACB8XI82</accession>
<gene>
    <name evidence="1" type="ORF">L6452_42448</name>
</gene>
<protein>
    <submittedName>
        <fullName evidence="1">Uncharacterized protein</fullName>
    </submittedName>
</protein>
<evidence type="ECO:0000313" key="1">
    <source>
        <dbReference type="EMBL" id="KAI3667391.1"/>
    </source>
</evidence>
<evidence type="ECO:0000313" key="2">
    <source>
        <dbReference type="Proteomes" id="UP001055879"/>
    </source>
</evidence>
<keyword evidence="2" id="KW-1185">Reference proteome</keyword>
<dbReference type="Proteomes" id="UP001055879">
    <property type="component" value="Linkage Group LG17"/>
</dbReference>
<reference evidence="1 2" key="2">
    <citation type="journal article" date="2022" name="Mol. Ecol. Resour.">
        <title>The genomes of chicory, endive, great burdock and yacon provide insights into Asteraceae paleo-polyploidization history and plant inulin production.</title>
        <authorList>
            <person name="Fan W."/>
            <person name="Wang S."/>
            <person name="Wang H."/>
            <person name="Wang A."/>
            <person name="Jiang F."/>
            <person name="Liu H."/>
            <person name="Zhao H."/>
            <person name="Xu D."/>
            <person name="Zhang Y."/>
        </authorList>
    </citation>
    <scope>NUCLEOTIDE SEQUENCE [LARGE SCALE GENOMIC DNA]</scope>
    <source>
        <strain evidence="2">cv. Niubang</strain>
    </source>
</reference>
<sequence>MVFEEGLLLRIFESGSLQLKEKVSMAVEAITTNPDNEWAISAYDDVMILLDVCKSRSLTAQRRRTLIRWNNRSRHGIGDDSSEMRD</sequence>
<reference evidence="2" key="1">
    <citation type="journal article" date="2022" name="Mol. Ecol. Resour.">
        <title>The genomes of chicory, endive, great burdock and yacon provide insights into Asteraceae palaeo-polyploidization history and plant inulin production.</title>
        <authorList>
            <person name="Fan W."/>
            <person name="Wang S."/>
            <person name="Wang H."/>
            <person name="Wang A."/>
            <person name="Jiang F."/>
            <person name="Liu H."/>
            <person name="Zhao H."/>
            <person name="Xu D."/>
            <person name="Zhang Y."/>
        </authorList>
    </citation>
    <scope>NUCLEOTIDE SEQUENCE [LARGE SCALE GENOMIC DNA]</scope>
    <source>
        <strain evidence="2">cv. Niubang</strain>
    </source>
</reference>
<proteinExistence type="predicted"/>